<evidence type="ECO:0000313" key="2">
    <source>
        <dbReference type="Proteomes" id="UP000631114"/>
    </source>
</evidence>
<reference evidence="1 2" key="1">
    <citation type="submission" date="2020-10" db="EMBL/GenBank/DDBJ databases">
        <title>The Coptis chinensis genome and diversification of protoberbering-type alkaloids.</title>
        <authorList>
            <person name="Wang B."/>
            <person name="Shu S."/>
            <person name="Song C."/>
            <person name="Liu Y."/>
        </authorList>
    </citation>
    <scope>NUCLEOTIDE SEQUENCE [LARGE SCALE GENOMIC DNA]</scope>
    <source>
        <strain evidence="1">HL-2020</strain>
        <tissue evidence="1">Leaf</tissue>
    </source>
</reference>
<dbReference type="InterPro" id="IPR015943">
    <property type="entry name" value="WD40/YVTN_repeat-like_dom_sf"/>
</dbReference>
<feature type="non-terminal residue" evidence="1">
    <location>
        <position position="130"/>
    </location>
</feature>
<dbReference type="Gene3D" id="2.130.10.10">
    <property type="entry name" value="YVTN repeat-like/Quinoprotein amine dehydrogenase"/>
    <property type="match status" value="1"/>
</dbReference>
<keyword evidence="2" id="KW-1185">Reference proteome</keyword>
<dbReference type="AlphaFoldDB" id="A0A835H5A3"/>
<name>A0A835H5A3_9MAGN</name>
<accession>A0A835H5A3</accession>
<dbReference type="EMBL" id="JADFTS010000008">
    <property type="protein sequence ID" value="KAF9593765.1"/>
    <property type="molecule type" value="Genomic_DNA"/>
</dbReference>
<gene>
    <name evidence="1" type="ORF">IFM89_025232</name>
</gene>
<dbReference type="SUPFAM" id="SSF50978">
    <property type="entry name" value="WD40 repeat-like"/>
    <property type="match status" value="1"/>
</dbReference>
<organism evidence="1 2">
    <name type="scientific">Coptis chinensis</name>
    <dbReference type="NCBI Taxonomy" id="261450"/>
    <lineage>
        <taxon>Eukaryota</taxon>
        <taxon>Viridiplantae</taxon>
        <taxon>Streptophyta</taxon>
        <taxon>Embryophyta</taxon>
        <taxon>Tracheophyta</taxon>
        <taxon>Spermatophyta</taxon>
        <taxon>Magnoliopsida</taxon>
        <taxon>Ranunculales</taxon>
        <taxon>Ranunculaceae</taxon>
        <taxon>Coptidoideae</taxon>
        <taxon>Coptis</taxon>
    </lineage>
</organism>
<dbReference type="InterPro" id="IPR036322">
    <property type="entry name" value="WD40_repeat_dom_sf"/>
</dbReference>
<protein>
    <submittedName>
        <fullName evidence="1">Uncharacterized protein</fullName>
    </submittedName>
</protein>
<dbReference type="Proteomes" id="UP000631114">
    <property type="component" value="Unassembled WGS sequence"/>
</dbReference>
<evidence type="ECO:0000313" key="1">
    <source>
        <dbReference type="EMBL" id="KAF9593765.1"/>
    </source>
</evidence>
<dbReference type="OrthoDB" id="2288928at2759"/>
<comment type="caution">
    <text evidence="1">The sequence shown here is derived from an EMBL/GenBank/DDBJ whole genome shotgun (WGS) entry which is preliminary data.</text>
</comment>
<sequence>MRRCNPLKKDPTLTKAIAEVWDTRQRTYCNSFDAHEEYISDMTYAADSLKLLRTSGDDTLSVRSLRKNKVLTQSEFSEDEPLSVVLMKELDGFCGAALGFIVSEAITNTWGQGYARNAPRSKYLNVSKPK</sequence>
<proteinExistence type="predicted"/>